<keyword evidence="2" id="KW-1185">Reference proteome</keyword>
<comment type="caution">
    <text evidence="1">The sequence shown here is derived from an EMBL/GenBank/DDBJ whole genome shotgun (WGS) entry which is preliminary data.</text>
</comment>
<proteinExistence type="predicted"/>
<dbReference type="Proteomes" id="UP001642484">
    <property type="component" value="Unassembled WGS sequence"/>
</dbReference>
<dbReference type="EMBL" id="CAXAMN010002891">
    <property type="protein sequence ID" value="CAK9001816.1"/>
    <property type="molecule type" value="Genomic_DNA"/>
</dbReference>
<name>A0ABP0IGV3_9DINO</name>
<accession>A0ABP0IGV3</accession>
<reference evidence="1 2" key="1">
    <citation type="submission" date="2024-02" db="EMBL/GenBank/DDBJ databases">
        <authorList>
            <person name="Chen Y."/>
            <person name="Shah S."/>
            <person name="Dougan E. K."/>
            <person name="Thang M."/>
            <person name="Chan C."/>
        </authorList>
    </citation>
    <scope>NUCLEOTIDE SEQUENCE [LARGE SCALE GENOMIC DNA]</scope>
</reference>
<evidence type="ECO:0000313" key="1">
    <source>
        <dbReference type="EMBL" id="CAK9001816.1"/>
    </source>
</evidence>
<sequence>MRQAEHQEHTKAYQDLELGLGGVQTAIKALRDYYSQDRPVQLDMAASMALAADGRAPRVDMGDEVSTAGAGVISLLEVVESDFARNMADLQSQDRNAQDNFEQLMQESKVVKAQKEADVKHKTTEATNLERSATELRSDTASAQQQLEAVTEYLAKLKEECTAKVETKEERMAKRQKEMEGLQEALSILESA</sequence>
<organism evidence="1 2">
    <name type="scientific">Durusdinium trenchii</name>
    <dbReference type="NCBI Taxonomy" id="1381693"/>
    <lineage>
        <taxon>Eukaryota</taxon>
        <taxon>Sar</taxon>
        <taxon>Alveolata</taxon>
        <taxon>Dinophyceae</taxon>
        <taxon>Suessiales</taxon>
        <taxon>Symbiodiniaceae</taxon>
        <taxon>Durusdinium</taxon>
    </lineage>
</organism>
<gene>
    <name evidence="1" type="ORF">CCMP2556_LOCUS6605</name>
</gene>
<protein>
    <submittedName>
        <fullName evidence="1">Uncharacterized protein</fullName>
    </submittedName>
</protein>
<evidence type="ECO:0000313" key="2">
    <source>
        <dbReference type="Proteomes" id="UP001642484"/>
    </source>
</evidence>